<dbReference type="GO" id="GO:1901605">
    <property type="term" value="P:alpha-amino acid metabolic process"/>
    <property type="evidence" value="ECO:0007669"/>
    <property type="project" value="UniProtKB-ARBA"/>
</dbReference>
<dbReference type="InterPro" id="IPR036052">
    <property type="entry name" value="TrpB-like_PALP_sf"/>
</dbReference>
<dbReference type="InterPro" id="IPR001926">
    <property type="entry name" value="TrpB-like_PALP"/>
</dbReference>
<evidence type="ECO:0000256" key="3">
    <source>
        <dbReference type="ARBA" id="ARBA00022898"/>
    </source>
</evidence>
<dbReference type="Proteomes" id="UP000003240">
    <property type="component" value="Unassembled WGS sequence"/>
</dbReference>
<dbReference type="EMBL" id="AFGF01000085">
    <property type="protein sequence ID" value="EGO63830.1"/>
    <property type="molecule type" value="Genomic_DNA"/>
</dbReference>
<sequence length="163" mass="16606">MYTAAQLADSGAAGDYLFHATGSGGTLAGLVAGKKLLGSSLQIVSVAVGEKGADYLPKLLTLSSGTLANLGLSVPVTAADIDVDHDFYPPGYEIPNAAATAAIRLLAETEGILLDPVYTGKAFAGLLRHIADGRIRRGSRVVFLHSGGTPALFAEKAIVGEIG</sequence>
<dbReference type="SUPFAM" id="SSF53686">
    <property type="entry name" value="Tryptophan synthase beta subunit-like PLP-dependent enzymes"/>
    <property type="match status" value="1"/>
</dbReference>
<dbReference type="GO" id="GO:0019148">
    <property type="term" value="F:D-cysteine desulfhydrase activity"/>
    <property type="evidence" value="ECO:0007669"/>
    <property type="project" value="UniProtKB-EC"/>
</dbReference>
<dbReference type="Gene3D" id="3.40.50.1100">
    <property type="match status" value="1"/>
</dbReference>
<accession>F7NJ82</accession>
<gene>
    <name evidence="5" type="ORF">ALO_10689</name>
</gene>
<keyword evidence="6" id="KW-1185">Reference proteome</keyword>
<evidence type="ECO:0000313" key="6">
    <source>
        <dbReference type="Proteomes" id="UP000003240"/>
    </source>
</evidence>
<keyword evidence="5" id="KW-0456">Lyase</keyword>
<evidence type="ECO:0000313" key="5">
    <source>
        <dbReference type="EMBL" id="EGO63830.1"/>
    </source>
</evidence>
<dbReference type="OrthoDB" id="9801249at2"/>
<organism evidence="5 6">
    <name type="scientific">Acetonema longum DSM 6540</name>
    <dbReference type="NCBI Taxonomy" id="1009370"/>
    <lineage>
        <taxon>Bacteria</taxon>
        <taxon>Bacillati</taxon>
        <taxon>Bacillota</taxon>
        <taxon>Negativicutes</taxon>
        <taxon>Acetonemataceae</taxon>
        <taxon>Acetonema</taxon>
    </lineage>
</organism>
<dbReference type="InterPro" id="IPR027278">
    <property type="entry name" value="ACCD_DCysDesulf"/>
</dbReference>
<comment type="cofactor">
    <cofactor evidence="1">
        <name>pyridoxal 5'-phosphate</name>
        <dbReference type="ChEBI" id="CHEBI:597326"/>
    </cofactor>
</comment>
<dbReference type="eggNOG" id="COG2515">
    <property type="taxonomic scope" value="Bacteria"/>
</dbReference>
<dbReference type="PANTHER" id="PTHR43780">
    <property type="entry name" value="1-AMINOCYCLOPROPANE-1-CARBOXYLATE DEAMINASE-RELATED"/>
    <property type="match status" value="1"/>
</dbReference>
<reference evidence="5 6" key="1">
    <citation type="journal article" date="2011" name="EMBO J.">
        <title>Structural diversity of bacterial flagellar motors.</title>
        <authorList>
            <person name="Chen S."/>
            <person name="Beeby M."/>
            <person name="Murphy G.E."/>
            <person name="Leadbetter J.R."/>
            <person name="Hendrixson D.R."/>
            <person name="Briegel A."/>
            <person name="Li Z."/>
            <person name="Shi J."/>
            <person name="Tocheva E.I."/>
            <person name="Muller A."/>
            <person name="Dobro M.J."/>
            <person name="Jensen G.J."/>
        </authorList>
    </citation>
    <scope>NUCLEOTIDE SEQUENCE [LARGE SCALE GENOMIC DNA]</scope>
    <source>
        <strain evidence="5 6">DSM 6540</strain>
    </source>
</reference>
<dbReference type="AlphaFoldDB" id="F7NJ82"/>
<dbReference type="EC" id="4.4.1.15" evidence="5"/>
<evidence type="ECO:0000259" key="4">
    <source>
        <dbReference type="Pfam" id="PF00291"/>
    </source>
</evidence>
<proteinExistence type="inferred from homology"/>
<feature type="domain" description="Tryptophan synthase beta chain-like PALP" evidence="4">
    <location>
        <begin position="8"/>
        <end position="147"/>
    </location>
</feature>
<comment type="caution">
    <text evidence="5">The sequence shown here is derived from an EMBL/GenBank/DDBJ whole genome shotgun (WGS) entry which is preliminary data.</text>
</comment>
<protein>
    <submittedName>
        <fullName evidence="5">D-cysteine desulfhydrase</fullName>
        <ecNumber evidence="5">4.4.1.15</ecNumber>
    </submittedName>
</protein>
<dbReference type="Pfam" id="PF00291">
    <property type="entry name" value="PALP"/>
    <property type="match status" value="1"/>
</dbReference>
<comment type="similarity">
    <text evidence="2">Belongs to the ACC deaminase/D-cysteine desulfhydrase family.</text>
</comment>
<name>F7NJ82_9FIRM</name>
<keyword evidence="3" id="KW-0663">Pyridoxal phosphate</keyword>
<dbReference type="PANTHER" id="PTHR43780:SF2">
    <property type="entry name" value="1-AMINOCYCLOPROPANE-1-CARBOXYLATE DEAMINASE-RELATED"/>
    <property type="match status" value="1"/>
</dbReference>
<evidence type="ECO:0000256" key="2">
    <source>
        <dbReference type="ARBA" id="ARBA00008639"/>
    </source>
</evidence>
<evidence type="ECO:0000256" key="1">
    <source>
        <dbReference type="ARBA" id="ARBA00001933"/>
    </source>
</evidence>
<dbReference type="STRING" id="1009370.ALO_10689"/>
<dbReference type="RefSeq" id="WP_004095347.1">
    <property type="nucleotide sequence ID" value="NZ_AFGF01000085.1"/>
</dbReference>